<dbReference type="InterPro" id="IPR021109">
    <property type="entry name" value="Peptidase_aspartic_dom_sf"/>
</dbReference>
<dbReference type="Gene3D" id="3.30.70.270">
    <property type="match status" value="1"/>
</dbReference>
<dbReference type="GeneID" id="128201266"/>
<dbReference type="SUPFAM" id="SSF56672">
    <property type="entry name" value="DNA/RNA polymerases"/>
    <property type="match status" value="1"/>
</dbReference>
<keyword evidence="3" id="KW-0540">Nuclease</keyword>
<dbReference type="PROSITE" id="PS50994">
    <property type="entry name" value="INTEGRASE"/>
    <property type="match status" value="1"/>
</dbReference>
<evidence type="ECO:0000256" key="4">
    <source>
        <dbReference type="ARBA" id="ARBA00022759"/>
    </source>
</evidence>
<dbReference type="InterPro" id="IPR001969">
    <property type="entry name" value="Aspartic_peptidase_AS"/>
</dbReference>
<dbReference type="InterPro" id="IPR008042">
    <property type="entry name" value="Retrotrans_Pao"/>
</dbReference>
<evidence type="ECO:0000313" key="8">
    <source>
        <dbReference type="Proteomes" id="UP001652740"/>
    </source>
</evidence>
<gene>
    <name evidence="9" type="primary">LOC128201266</name>
</gene>
<evidence type="ECO:0000259" key="7">
    <source>
        <dbReference type="PROSITE" id="PS50994"/>
    </source>
</evidence>
<dbReference type="InterPro" id="IPR012337">
    <property type="entry name" value="RNaseH-like_sf"/>
</dbReference>
<evidence type="ECO:0000256" key="3">
    <source>
        <dbReference type="ARBA" id="ARBA00022722"/>
    </source>
</evidence>
<proteinExistence type="predicted"/>
<dbReference type="SMART" id="SM00343">
    <property type="entry name" value="ZnF_C2HC"/>
    <property type="match status" value="2"/>
</dbReference>
<dbReference type="InterPro" id="IPR005312">
    <property type="entry name" value="DUF1759"/>
</dbReference>
<evidence type="ECO:0000313" key="9">
    <source>
        <dbReference type="RefSeq" id="XP_052753687.1"/>
    </source>
</evidence>
<dbReference type="InterPro" id="IPR036397">
    <property type="entry name" value="RNaseH_sf"/>
</dbReference>
<dbReference type="PANTHER" id="PTHR47331">
    <property type="entry name" value="PHD-TYPE DOMAIN-CONTAINING PROTEIN"/>
    <property type="match status" value="1"/>
</dbReference>
<reference evidence="9" key="1">
    <citation type="submission" date="2025-08" db="UniProtKB">
        <authorList>
            <consortium name="RefSeq"/>
        </authorList>
    </citation>
    <scope>IDENTIFICATION</scope>
    <source>
        <tissue evidence="9">Whole larvae</tissue>
    </source>
</reference>
<sequence length="1718" mass="197676">MEQALLPRKVVRRRFTMCAKRIEDFLEKNDKTGMSAEILNITKIFDELTFLQNKLMDLWLNMEERDENFFDDDLELSEAYTSKFYLLKHKVSENCSPAVARSSASDTVIKADSESGETSQRHRRHFRLPKLQLTLLNEEIKSWIPFWTQFKKIDCDSDIDDEDKFQYLLQSIEKGCNARELVESFPPSAENYPKVMQQLKQRYGKDELIIEYYVRELLKLTIVQRNDNSKMATRILYDKLMTQILALESLGVTQDKYAAFLFPMVESALPEDILRAWNRCQANVATNDKEKSQLTQLLHFVRKEVESEEKINLSRGGFSSVDPNPVIPSASFLSTAVRNKEKNVVHTKNEIRECVWCDKPTHNSSECKRPIKWDLEEKKDFLKKKNTCLICLKIGHHAKKCRKYPKCIVCEKRHYPIMCAELPKISKKAEDQVLKQSIKPSTVLLQTVKLNLVYKEKTITVRALLDSGAQRSFIRSDAIEKLNIKPTGNEHLRHNLFGGVVTKLKNRLFILNCKSLNSKYEIQIEALEQRKICDNLPKIKSGSLLSQLQDKGIDITDCINEVTEISLLIGSDVVGSLYTGRSEHVSDNLVAIETKFGWVIQGPTSGTYCNFTSIHACSFDIDDLWKLESIGIKDEAQVKSSRKREEEVENFFRETVNINGENRYEISLPWKDTADILSSNFNLAIKRLHSTTNKLTKLGLLNAYDEVFNEWLNSNIIEEVMGDNIQTGHYLPHHAVVKESSLTTKIRPVFDASATTKEGVSLNSCLEKGSNLIELIPKLLIQFRKGKIGIIADIKKAFLQISIHPNDRKFLKFLWWDNPSSSDRKLKVFRHRRVVFGVKTSPYLLSATILYHLEKYVGDTASQLRKSFYVDNCVVSVNNEAEMKKFMNEALHIMNEGKFELRCWVTGPTLDKNQADTSVLGVTWDAQNDKFYCKVPFFKQVTDKLTKRTLLSMAQSIFDPIGFLCPTTLIPKLLIQKCWEKSMDWDKELTLELGKSAREWLHHVNAIEKCRIPRRLSVSNLSGSNNTIHVFSDASQYAYSGCVFLRSEHDNMVTVQLVLAKSRVTPLKPVTMPRLELIAALLATRLATEAKFSLQLNCKEYYWTDSSIVLAWIRRQSGLNVFVHNRVKEITERSNRDAWRHVPGELNPADLPSRGCNAQNLLKSRWWEGPAWLHNSQSAWPNSDVAPDENEVNKEVKKSCLTVQEGTKFSDRLLHFGKYSKIVRTVAWCLRFSKFYRQYRSYKDITAEEYERAETRLMSIIQKESYESFDEIKLRLKMDIFQDSQDVIRVKTRLTLSGDTESFITPILLPSTNVIVRRLVRYKHVHSLHAGTQTLINNLREEYWIVGVRRLAKNVVRDCIICKRYNAKASTVPFAPLPAERVTCGVPFEVTGIDLAGPVYLKSNQKCWIVVFTCATYRALHLEICSSLSTEEFLLTLRRFIARRGRPRIIYSDNATNFRGANNVLNSINWDDVSFKTSVQKISWHFIPPQAPWWGGWWERMIRTIKEILRRVLGKAALLEKELMTVLCETEALINSRPLTYIADSTENFTALTPAMFLKVGSTYTSDLDQAYSSNLATRYRYIEKINRDLKQRFRSEYLSLLTQKYGKNKNNLKPGDIVLIGSDDLKRVNWPLGLILQICPGVDNVGRVARIKTAKGERLRPLQRLYPLEVSQLEDIQFPRPSGSNDKVIDSKVEVENCPAKITRSGRPVKLPHRLDI</sequence>
<organism evidence="8 9">
    <name type="scientific">Galleria mellonella</name>
    <name type="common">Greater wax moth</name>
    <dbReference type="NCBI Taxonomy" id="7137"/>
    <lineage>
        <taxon>Eukaryota</taxon>
        <taxon>Metazoa</taxon>
        <taxon>Ecdysozoa</taxon>
        <taxon>Arthropoda</taxon>
        <taxon>Hexapoda</taxon>
        <taxon>Insecta</taxon>
        <taxon>Pterygota</taxon>
        <taxon>Neoptera</taxon>
        <taxon>Endopterygota</taxon>
        <taxon>Lepidoptera</taxon>
        <taxon>Glossata</taxon>
        <taxon>Ditrysia</taxon>
        <taxon>Pyraloidea</taxon>
        <taxon>Pyralidae</taxon>
        <taxon>Galleriinae</taxon>
        <taxon>Galleria</taxon>
    </lineage>
</organism>
<dbReference type="Pfam" id="PF03564">
    <property type="entry name" value="DUF1759"/>
    <property type="match status" value="1"/>
</dbReference>
<dbReference type="PANTHER" id="PTHR47331:SF1">
    <property type="entry name" value="GAG-LIKE PROTEIN"/>
    <property type="match status" value="1"/>
</dbReference>
<dbReference type="Gene3D" id="3.30.420.10">
    <property type="entry name" value="Ribonuclease H-like superfamily/Ribonuclease H"/>
    <property type="match status" value="1"/>
</dbReference>
<dbReference type="Pfam" id="PF18701">
    <property type="entry name" value="DUF5641"/>
    <property type="match status" value="1"/>
</dbReference>
<dbReference type="Pfam" id="PF00078">
    <property type="entry name" value="RVT_1"/>
    <property type="match status" value="1"/>
</dbReference>
<dbReference type="InterPro" id="IPR001584">
    <property type="entry name" value="Integrase_cat-core"/>
</dbReference>
<dbReference type="InterPro" id="IPR041588">
    <property type="entry name" value="Integrase_H2C2"/>
</dbReference>
<dbReference type="Pfam" id="PF17921">
    <property type="entry name" value="Integrase_H2C2"/>
    <property type="match status" value="1"/>
</dbReference>
<dbReference type="Gene3D" id="3.10.10.10">
    <property type="entry name" value="HIV Type 1 Reverse Transcriptase, subunit A, domain 1"/>
    <property type="match status" value="1"/>
</dbReference>
<keyword evidence="8" id="KW-1185">Reference proteome</keyword>
<dbReference type="Gene3D" id="2.40.70.10">
    <property type="entry name" value="Acid Proteases"/>
    <property type="match status" value="1"/>
</dbReference>
<accession>A0ABM3MQP2</accession>
<evidence type="ECO:0000256" key="5">
    <source>
        <dbReference type="ARBA" id="ARBA00022801"/>
    </source>
</evidence>
<dbReference type="InterPro" id="IPR043502">
    <property type="entry name" value="DNA/RNA_pol_sf"/>
</dbReference>
<name>A0ABM3MQP2_GALME</name>
<dbReference type="InterPro" id="IPR043128">
    <property type="entry name" value="Rev_trsase/Diguanyl_cyclase"/>
</dbReference>
<dbReference type="InterPro" id="IPR000477">
    <property type="entry name" value="RT_dom"/>
</dbReference>
<dbReference type="Proteomes" id="UP001652740">
    <property type="component" value="Unplaced"/>
</dbReference>
<dbReference type="SUPFAM" id="SSF53098">
    <property type="entry name" value="Ribonuclease H-like"/>
    <property type="match status" value="1"/>
</dbReference>
<keyword evidence="1" id="KW-0808">Transferase</keyword>
<keyword evidence="5" id="KW-0378">Hydrolase</keyword>
<feature type="domain" description="Integrase catalytic" evidence="7">
    <location>
        <begin position="1383"/>
        <end position="1562"/>
    </location>
</feature>
<dbReference type="PROSITE" id="PS00141">
    <property type="entry name" value="ASP_PROTEASE"/>
    <property type="match status" value="1"/>
</dbReference>
<evidence type="ECO:0000256" key="1">
    <source>
        <dbReference type="ARBA" id="ARBA00022679"/>
    </source>
</evidence>
<protein>
    <submittedName>
        <fullName evidence="9">Uncharacterized protein LOC128201266</fullName>
    </submittedName>
</protein>
<dbReference type="RefSeq" id="XP_052753687.1">
    <property type="nucleotide sequence ID" value="XM_052897727.1"/>
</dbReference>
<evidence type="ECO:0000256" key="2">
    <source>
        <dbReference type="ARBA" id="ARBA00022695"/>
    </source>
</evidence>
<keyword evidence="4" id="KW-0255">Endonuclease</keyword>
<keyword evidence="2" id="KW-0548">Nucleotidyltransferase</keyword>
<dbReference type="InterPro" id="IPR040676">
    <property type="entry name" value="DUF5641"/>
</dbReference>
<evidence type="ECO:0000256" key="6">
    <source>
        <dbReference type="ARBA" id="ARBA00022918"/>
    </source>
</evidence>
<keyword evidence="6" id="KW-0695">RNA-directed DNA polymerase</keyword>
<dbReference type="InterPro" id="IPR001878">
    <property type="entry name" value="Znf_CCHC"/>
</dbReference>
<dbReference type="Pfam" id="PF05380">
    <property type="entry name" value="Peptidase_A17"/>
    <property type="match status" value="1"/>
</dbReference>